<name>A0A1F7YGT6_9BACT</name>
<feature type="binding site" evidence="12">
    <location>
        <position position="25"/>
    </location>
    <ligand>
        <name>a divalent metal cation</name>
        <dbReference type="ChEBI" id="CHEBI:60240"/>
    </ligand>
</feature>
<comment type="subcellular location">
    <subcellularLocation>
        <location evidence="4">Cytoplasm</location>
    </subcellularLocation>
</comment>
<dbReference type="InterPro" id="IPR024567">
    <property type="entry name" value="RNase_HII/HIII_dom"/>
</dbReference>
<evidence type="ECO:0000256" key="4">
    <source>
        <dbReference type="ARBA" id="ARBA00004496"/>
    </source>
</evidence>
<proteinExistence type="inferred from homology"/>
<comment type="caution">
    <text evidence="16">The sequence shown here is derived from an EMBL/GenBank/DDBJ whole genome shotgun (WGS) entry which is preliminary data.</text>
</comment>
<dbReference type="GO" id="GO:0043137">
    <property type="term" value="P:DNA replication, removal of RNA primer"/>
    <property type="evidence" value="ECO:0007669"/>
    <property type="project" value="TreeGrafter"/>
</dbReference>
<comment type="function">
    <text evidence="3 13">Endonuclease that specifically degrades the RNA of RNA-DNA hybrids.</text>
</comment>
<gene>
    <name evidence="16" type="ORF">A2627_05805</name>
</gene>
<dbReference type="PANTHER" id="PTHR10954:SF18">
    <property type="entry name" value="RIBONUCLEASE HII"/>
    <property type="match status" value="1"/>
</dbReference>
<dbReference type="InterPro" id="IPR022898">
    <property type="entry name" value="RNase_HII"/>
</dbReference>
<comment type="cofactor">
    <cofactor evidence="2">
        <name>Mg(2+)</name>
        <dbReference type="ChEBI" id="CHEBI:18420"/>
    </cofactor>
</comment>
<keyword evidence="9 12" id="KW-0255">Endonuclease</keyword>
<evidence type="ECO:0000256" key="6">
    <source>
        <dbReference type="ARBA" id="ARBA00022490"/>
    </source>
</evidence>
<feature type="binding site" evidence="12">
    <location>
        <position position="124"/>
    </location>
    <ligand>
        <name>a divalent metal cation</name>
        <dbReference type="ChEBI" id="CHEBI:60240"/>
    </ligand>
</feature>
<dbReference type="AlphaFoldDB" id="A0A1F7YGT6"/>
<dbReference type="PANTHER" id="PTHR10954">
    <property type="entry name" value="RIBONUCLEASE H2 SUBUNIT A"/>
    <property type="match status" value="1"/>
</dbReference>
<keyword evidence="14" id="KW-1133">Transmembrane helix</keyword>
<evidence type="ECO:0000256" key="7">
    <source>
        <dbReference type="ARBA" id="ARBA00022722"/>
    </source>
</evidence>
<dbReference type="GO" id="GO:0005737">
    <property type="term" value="C:cytoplasm"/>
    <property type="evidence" value="ECO:0007669"/>
    <property type="project" value="UniProtKB-SubCell"/>
</dbReference>
<reference evidence="16 17" key="1">
    <citation type="journal article" date="2016" name="Nat. Commun.">
        <title>Thousands of microbial genomes shed light on interconnected biogeochemical processes in an aquifer system.</title>
        <authorList>
            <person name="Anantharaman K."/>
            <person name="Brown C.T."/>
            <person name="Hug L.A."/>
            <person name="Sharon I."/>
            <person name="Castelle C.J."/>
            <person name="Probst A.J."/>
            <person name="Thomas B.C."/>
            <person name="Singh A."/>
            <person name="Wilkins M.J."/>
            <person name="Karaoz U."/>
            <person name="Brodie E.L."/>
            <person name="Williams K.H."/>
            <person name="Hubbard S.S."/>
            <person name="Banfield J.F."/>
        </authorList>
    </citation>
    <scope>NUCLEOTIDE SEQUENCE [LARGE SCALE GENOMIC DNA]</scope>
</reference>
<comment type="similarity">
    <text evidence="5 13">Belongs to the RNase HII family.</text>
</comment>
<feature type="domain" description="RNase H type-2" evidence="15">
    <location>
        <begin position="18"/>
        <end position="223"/>
    </location>
</feature>
<evidence type="ECO:0000256" key="5">
    <source>
        <dbReference type="ARBA" id="ARBA00007383"/>
    </source>
</evidence>
<evidence type="ECO:0000256" key="1">
    <source>
        <dbReference type="ARBA" id="ARBA00000077"/>
    </source>
</evidence>
<dbReference type="EC" id="3.1.26.4" evidence="13"/>
<evidence type="ECO:0000256" key="9">
    <source>
        <dbReference type="ARBA" id="ARBA00022759"/>
    </source>
</evidence>
<accession>A0A1F7YGT6</accession>
<keyword evidence="7 12" id="KW-0540">Nuclease</keyword>
<comment type="catalytic activity">
    <reaction evidence="1 12 13">
        <text>Endonucleolytic cleavage to 5'-phosphomonoester.</text>
        <dbReference type="EC" id="3.1.26.4"/>
    </reaction>
</comment>
<comment type="cofactor">
    <cofactor evidence="12">
        <name>Mn(2+)</name>
        <dbReference type="ChEBI" id="CHEBI:29035"/>
    </cofactor>
    <cofactor evidence="12">
        <name>Mg(2+)</name>
        <dbReference type="ChEBI" id="CHEBI:18420"/>
    </cofactor>
    <text evidence="12">Manganese or magnesium. Binds 1 divalent metal ion per monomer in the absence of substrate. May bind a second metal ion after substrate binding.</text>
</comment>
<dbReference type="CDD" id="cd07182">
    <property type="entry name" value="RNase_HII_bacteria_HII_like"/>
    <property type="match status" value="1"/>
</dbReference>
<dbReference type="GO" id="GO:0004523">
    <property type="term" value="F:RNA-DNA hybrid ribonuclease activity"/>
    <property type="evidence" value="ECO:0007669"/>
    <property type="project" value="UniProtKB-UniRule"/>
</dbReference>
<feature type="transmembrane region" description="Helical" evidence="14">
    <location>
        <begin position="31"/>
        <end position="55"/>
    </location>
</feature>
<dbReference type="GO" id="GO:0003723">
    <property type="term" value="F:RNA binding"/>
    <property type="evidence" value="ECO:0007669"/>
    <property type="project" value="UniProtKB-UniRule"/>
</dbReference>
<dbReference type="EMBL" id="MGGI01000013">
    <property type="protein sequence ID" value="OGM26380.1"/>
    <property type="molecule type" value="Genomic_DNA"/>
</dbReference>
<protein>
    <recommendedName>
        <fullName evidence="13">Ribonuclease</fullName>
        <ecNumber evidence="13">3.1.26.4</ecNumber>
    </recommendedName>
</protein>
<evidence type="ECO:0000259" key="15">
    <source>
        <dbReference type="PROSITE" id="PS51975"/>
    </source>
</evidence>
<evidence type="ECO:0000256" key="13">
    <source>
        <dbReference type="RuleBase" id="RU003515"/>
    </source>
</evidence>
<keyword evidence="6" id="KW-0963">Cytoplasm</keyword>
<evidence type="ECO:0000256" key="2">
    <source>
        <dbReference type="ARBA" id="ARBA00001946"/>
    </source>
</evidence>
<dbReference type="InterPro" id="IPR012337">
    <property type="entry name" value="RNaseH-like_sf"/>
</dbReference>
<feature type="binding site" evidence="12">
    <location>
        <position position="24"/>
    </location>
    <ligand>
        <name>a divalent metal cation</name>
        <dbReference type="ChEBI" id="CHEBI:60240"/>
    </ligand>
</feature>
<dbReference type="Gene3D" id="3.30.420.10">
    <property type="entry name" value="Ribonuclease H-like superfamily/Ribonuclease H"/>
    <property type="match status" value="1"/>
</dbReference>
<dbReference type="Pfam" id="PF01351">
    <property type="entry name" value="RNase_HII"/>
    <property type="match status" value="1"/>
</dbReference>
<dbReference type="InterPro" id="IPR036397">
    <property type="entry name" value="RNaseH_sf"/>
</dbReference>
<organism evidence="16 17">
    <name type="scientific">Candidatus Woesebacteria bacterium RIFCSPHIGHO2_01_FULL_39_28</name>
    <dbReference type="NCBI Taxonomy" id="1802496"/>
    <lineage>
        <taxon>Bacteria</taxon>
        <taxon>Candidatus Woeseibacteriota</taxon>
    </lineage>
</organism>
<keyword evidence="14" id="KW-0472">Membrane</keyword>
<dbReference type="NCBIfam" id="NF000595">
    <property type="entry name" value="PRK00015.1-3"/>
    <property type="match status" value="1"/>
</dbReference>
<keyword evidence="8 12" id="KW-0479">Metal-binding</keyword>
<dbReference type="GO" id="GO:0032299">
    <property type="term" value="C:ribonuclease H2 complex"/>
    <property type="evidence" value="ECO:0007669"/>
    <property type="project" value="TreeGrafter"/>
</dbReference>
<evidence type="ECO:0000256" key="3">
    <source>
        <dbReference type="ARBA" id="ARBA00004065"/>
    </source>
</evidence>
<keyword evidence="14" id="KW-0812">Transmembrane</keyword>
<evidence type="ECO:0000256" key="11">
    <source>
        <dbReference type="ARBA" id="ARBA00023211"/>
    </source>
</evidence>
<dbReference type="PROSITE" id="PS51975">
    <property type="entry name" value="RNASE_H_2"/>
    <property type="match status" value="1"/>
</dbReference>
<dbReference type="SUPFAM" id="SSF53098">
    <property type="entry name" value="Ribonuclease H-like"/>
    <property type="match status" value="1"/>
</dbReference>
<evidence type="ECO:0000313" key="17">
    <source>
        <dbReference type="Proteomes" id="UP000178851"/>
    </source>
</evidence>
<evidence type="ECO:0000256" key="8">
    <source>
        <dbReference type="ARBA" id="ARBA00022723"/>
    </source>
</evidence>
<dbReference type="InterPro" id="IPR001352">
    <property type="entry name" value="RNase_HII/HIII"/>
</dbReference>
<evidence type="ECO:0000313" key="16">
    <source>
        <dbReference type="EMBL" id="OGM26380.1"/>
    </source>
</evidence>
<keyword evidence="10 12" id="KW-0378">Hydrolase</keyword>
<sequence length="226" mass="25311">MKHPDFKFEKRLWKKKYSLVAGLDEVGRGSFAGPVVAAAVVFVAGIDITPGVILINDSKKLTPSQREKADVWIKENTLAWGIGEAPTSAINRIGIAKATKAAFRKAVIEVNKKLPSAVDFLLIDAIFISYVRGLRRKNQLAIIHGDEKSFSIAAASIIAKVYRDNIMKKISKSPKLRVYGWERNKGYGTKEHQSAILKYGLTRYHRKTFVETFFKNFFSSQAQFGT</sequence>
<evidence type="ECO:0000256" key="14">
    <source>
        <dbReference type="SAM" id="Phobius"/>
    </source>
</evidence>
<evidence type="ECO:0000256" key="12">
    <source>
        <dbReference type="PROSITE-ProRule" id="PRU01319"/>
    </source>
</evidence>
<dbReference type="GO" id="GO:0006298">
    <property type="term" value="P:mismatch repair"/>
    <property type="evidence" value="ECO:0007669"/>
    <property type="project" value="TreeGrafter"/>
</dbReference>
<dbReference type="Proteomes" id="UP000178851">
    <property type="component" value="Unassembled WGS sequence"/>
</dbReference>
<evidence type="ECO:0000256" key="10">
    <source>
        <dbReference type="ARBA" id="ARBA00022801"/>
    </source>
</evidence>
<dbReference type="GO" id="GO:0046872">
    <property type="term" value="F:metal ion binding"/>
    <property type="evidence" value="ECO:0007669"/>
    <property type="project" value="UniProtKB-KW"/>
</dbReference>
<keyword evidence="11" id="KW-0464">Manganese</keyword>